<dbReference type="AlphaFoldDB" id="A0A4C1WVB4"/>
<proteinExistence type="predicted"/>
<reference evidence="1 2" key="1">
    <citation type="journal article" date="2019" name="Commun. Biol.">
        <title>The bagworm genome reveals a unique fibroin gene that provides high tensile strength.</title>
        <authorList>
            <person name="Kono N."/>
            <person name="Nakamura H."/>
            <person name="Ohtoshi R."/>
            <person name="Tomita M."/>
            <person name="Numata K."/>
            <person name="Arakawa K."/>
        </authorList>
    </citation>
    <scope>NUCLEOTIDE SEQUENCE [LARGE SCALE GENOMIC DNA]</scope>
</reference>
<organism evidence="1 2">
    <name type="scientific">Eumeta variegata</name>
    <name type="common">Bagworm moth</name>
    <name type="synonym">Eumeta japonica</name>
    <dbReference type="NCBI Taxonomy" id="151549"/>
    <lineage>
        <taxon>Eukaryota</taxon>
        <taxon>Metazoa</taxon>
        <taxon>Ecdysozoa</taxon>
        <taxon>Arthropoda</taxon>
        <taxon>Hexapoda</taxon>
        <taxon>Insecta</taxon>
        <taxon>Pterygota</taxon>
        <taxon>Neoptera</taxon>
        <taxon>Endopterygota</taxon>
        <taxon>Lepidoptera</taxon>
        <taxon>Glossata</taxon>
        <taxon>Ditrysia</taxon>
        <taxon>Tineoidea</taxon>
        <taxon>Psychidae</taxon>
        <taxon>Oiketicinae</taxon>
        <taxon>Eumeta</taxon>
    </lineage>
</organism>
<accession>A0A4C1WVB4</accession>
<evidence type="ECO:0000313" key="1">
    <source>
        <dbReference type="EMBL" id="GBP54820.1"/>
    </source>
</evidence>
<dbReference type="Proteomes" id="UP000299102">
    <property type="component" value="Unassembled WGS sequence"/>
</dbReference>
<evidence type="ECO:0000313" key="2">
    <source>
        <dbReference type="Proteomes" id="UP000299102"/>
    </source>
</evidence>
<dbReference type="EMBL" id="BGZK01000655">
    <property type="protein sequence ID" value="GBP54820.1"/>
    <property type="molecule type" value="Genomic_DNA"/>
</dbReference>
<sequence>MTFIGALHTGSAHHSPCLLGCSWQTWCVTCRPQTPTGCPGFYPGSLAVVADTTQHYITRPSLHSTHINNTNTKSKPSYVIAVNTNLHADSLSQTIFHNTIHKQSN</sequence>
<keyword evidence="2" id="KW-1185">Reference proteome</keyword>
<name>A0A4C1WVB4_EUMVA</name>
<gene>
    <name evidence="1" type="ORF">EVAR_87893_1</name>
</gene>
<protein>
    <submittedName>
        <fullName evidence="1">Uncharacterized protein</fullName>
    </submittedName>
</protein>
<comment type="caution">
    <text evidence="1">The sequence shown here is derived from an EMBL/GenBank/DDBJ whole genome shotgun (WGS) entry which is preliminary data.</text>
</comment>